<evidence type="ECO:0000256" key="4">
    <source>
        <dbReference type="RuleBase" id="RU004046"/>
    </source>
</evidence>
<dbReference type="InterPro" id="IPR043129">
    <property type="entry name" value="ATPase_NBD"/>
</dbReference>
<keyword evidence="3" id="KW-0963">Cytoplasm</keyword>
<dbReference type="GO" id="GO:0005536">
    <property type="term" value="F:D-glucose binding"/>
    <property type="evidence" value="ECO:0007669"/>
    <property type="project" value="InterPro"/>
</dbReference>
<keyword evidence="3" id="KW-0324">Glycolysis</keyword>
<dbReference type="RefSeq" id="WP_023174347.1">
    <property type="nucleotide sequence ID" value="NC_022600.1"/>
</dbReference>
<dbReference type="SUPFAM" id="SSF53067">
    <property type="entry name" value="Actin-like ATPase domain"/>
    <property type="match status" value="1"/>
</dbReference>
<dbReference type="GO" id="GO:0005524">
    <property type="term" value="F:ATP binding"/>
    <property type="evidence" value="ECO:0007669"/>
    <property type="project" value="UniProtKB-UniRule"/>
</dbReference>
<proteinExistence type="inferred from homology"/>
<dbReference type="HAMAP" id="MF_00524">
    <property type="entry name" value="Glucokinase"/>
    <property type="match status" value="1"/>
</dbReference>
<organism evidence="5 6">
    <name type="scientific">Gloeobacter kilaueensis (strain ATCC BAA-2537 / CCAP 1431/1 / ULC 316 / JS1)</name>
    <dbReference type="NCBI Taxonomy" id="1183438"/>
    <lineage>
        <taxon>Bacteria</taxon>
        <taxon>Bacillati</taxon>
        <taxon>Cyanobacteriota</taxon>
        <taxon>Cyanophyceae</taxon>
        <taxon>Gloeobacterales</taxon>
        <taxon>Gloeobacteraceae</taxon>
        <taxon>Gloeobacter</taxon>
    </lineage>
</organism>
<dbReference type="GO" id="GO:0006096">
    <property type="term" value="P:glycolytic process"/>
    <property type="evidence" value="ECO:0007669"/>
    <property type="project" value="UniProtKB-UniRule"/>
</dbReference>
<keyword evidence="1 3" id="KW-0808">Transferase</keyword>
<dbReference type="PATRIC" id="fig|1183438.3.peg.2834"/>
<keyword evidence="2 3" id="KW-0418">Kinase</keyword>
<dbReference type="Gene3D" id="3.30.420.40">
    <property type="match status" value="1"/>
</dbReference>
<dbReference type="PANTHER" id="PTHR47363">
    <property type="entry name" value="GLUCOKINASE"/>
    <property type="match status" value="1"/>
</dbReference>
<dbReference type="Proteomes" id="UP000017396">
    <property type="component" value="Chromosome"/>
</dbReference>
<evidence type="ECO:0000256" key="3">
    <source>
        <dbReference type="HAMAP-Rule" id="MF_00524"/>
    </source>
</evidence>
<dbReference type="Gene3D" id="3.40.367.20">
    <property type="match status" value="1"/>
</dbReference>
<accession>U5QJF7</accession>
<comment type="subcellular location">
    <subcellularLocation>
        <location evidence="3">Cytoplasm</location>
    </subcellularLocation>
</comment>
<reference evidence="5 6" key="1">
    <citation type="journal article" date="2013" name="PLoS ONE">
        <title>Cultivation and Complete Genome Sequencing of Gloeobacter kilaueensis sp. nov., from a Lava Cave in Kilauea Caldera, Hawai'i.</title>
        <authorList>
            <person name="Saw J.H."/>
            <person name="Schatz M."/>
            <person name="Brown M.V."/>
            <person name="Kunkel D.D."/>
            <person name="Foster J.S."/>
            <person name="Shick H."/>
            <person name="Christensen S."/>
            <person name="Hou S."/>
            <person name="Wan X."/>
            <person name="Donachie S.P."/>
        </authorList>
    </citation>
    <scope>NUCLEOTIDE SEQUENCE [LARGE SCALE GENOMIC DNA]</scope>
    <source>
        <strain evidence="6">JS</strain>
    </source>
</reference>
<dbReference type="PANTHER" id="PTHR47363:SF1">
    <property type="entry name" value="GLUCOKINASE"/>
    <property type="match status" value="1"/>
</dbReference>
<evidence type="ECO:0000256" key="1">
    <source>
        <dbReference type="ARBA" id="ARBA00022679"/>
    </source>
</evidence>
<dbReference type="GO" id="GO:0004340">
    <property type="term" value="F:glucokinase activity"/>
    <property type="evidence" value="ECO:0007669"/>
    <property type="project" value="UniProtKB-UniRule"/>
</dbReference>
<keyword evidence="3" id="KW-0067">ATP-binding</keyword>
<dbReference type="eggNOG" id="COG0837">
    <property type="taxonomic scope" value="Bacteria"/>
</dbReference>
<dbReference type="KEGG" id="glj:GKIL_2876"/>
<dbReference type="EC" id="2.7.1.2" evidence="3"/>
<dbReference type="NCBIfam" id="TIGR00749">
    <property type="entry name" value="glk"/>
    <property type="match status" value="1"/>
</dbReference>
<dbReference type="InterPro" id="IPR003836">
    <property type="entry name" value="Glucokinase"/>
</dbReference>
<sequence>MILAGDIGGTNVRLALFEDRGDHLETLAEQSFLTHAYAGLEEIVALFLDRQGHKKVDQASFGVAGPVIDGQVHATNLPWLIEASTLQSALDLMDVGLINDLEANAYGIALLRPSDLVVVNAGVPGATGNAAIISAGTGLGEAGLYWDGHRHRPFATEGGHTDFAPAGELQVELLQYLTAEYGRVSWERVLSGPGLYNLYRFLRDTGRGKESAATQQQLRQAEDLPSVIGRSALSGNDPLSEQALDLFVALYGAEAGNLALKIMARGGLYVGGGIAPKIVAKLRTPAFLQAFVAKGRLQPLLEAMPLSIILNDRTALLGAARYALLAGEQP</sequence>
<gene>
    <name evidence="3 5" type="primary">glk</name>
    <name evidence="5" type="ORF">GKIL_2876</name>
</gene>
<feature type="binding site" evidence="3">
    <location>
        <begin position="5"/>
        <end position="10"/>
    </location>
    <ligand>
        <name>ATP</name>
        <dbReference type="ChEBI" id="CHEBI:30616"/>
    </ligand>
</feature>
<dbReference type="STRING" id="1183438.GKIL_2876"/>
<dbReference type="OrthoDB" id="9800595at2"/>
<name>U5QJF7_GLOK1</name>
<evidence type="ECO:0000313" key="6">
    <source>
        <dbReference type="Proteomes" id="UP000017396"/>
    </source>
</evidence>
<dbReference type="GO" id="GO:0005737">
    <property type="term" value="C:cytoplasm"/>
    <property type="evidence" value="ECO:0007669"/>
    <property type="project" value="UniProtKB-SubCell"/>
</dbReference>
<keyword evidence="6" id="KW-1185">Reference proteome</keyword>
<evidence type="ECO:0000256" key="2">
    <source>
        <dbReference type="ARBA" id="ARBA00022777"/>
    </source>
</evidence>
<protein>
    <recommendedName>
        <fullName evidence="3">Glucokinase</fullName>
        <ecNumber evidence="3">2.7.1.2</ecNumber>
    </recommendedName>
    <alternativeName>
        <fullName evidence="3">Glucose kinase</fullName>
    </alternativeName>
</protein>
<dbReference type="HOGENOM" id="CLU_042582_0_0_3"/>
<dbReference type="CDD" id="cd24008">
    <property type="entry name" value="ASKHA_NBD_GLK"/>
    <property type="match status" value="1"/>
</dbReference>
<dbReference type="AlphaFoldDB" id="U5QJF7"/>
<comment type="catalytic activity">
    <reaction evidence="3">
        <text>D-glucose + ATP = D-glucose 6-phosphate + ADP + H(+)</text>
        <dbReference type="Rhea" id="RHEA:17825"/>
        <dbReference type="ChEBI" id="CHEBI:4167"/>
        <dbReference type="ChEBI" id="CHEBI:15378"/>
        <dbReference type="ChEBI" id="CHEBI:30616"/>
        <dbReference type="ChEBI" id="CHEBI:61548"/>
        <dbReference type="ChEBI" id="CHEBI:456216"/>
        <dbReference type="EC" id="2.7.1.2"/>
    </reaction>
</comment>
<keyword evidence="3" id="KW-0547">Nucleotide-binding</keyword>
<dbReference type="EMBL" id="CP003587">
    <property type="protein sequence ID" value="AGY59122.1"/>
    <property type="molecule type" value="Genomic_DNA"/>
</dbReference>
<dbReference type="Pfam" id="PF02685">
    <property type="entry name" value="Glucokinase"/>
    <property type="match status" value="1"/>
</dbReference>
<evidence type="ECO:0000313" key="5">
    <source>
        <dbReference type="EMBL" id="AGY59122.1"/>
    </source>
</evidence>
<comment type="similarity">
    <text evidence="3 4">Belongs to the bacterial glucokinase family.</text>
</comment>